<dbReference type="EMBL" id="BARU01029510">
    <property type="protein sequence ID" value="GAH67764.1"/>
    <property type="molecule type" value="Genomic_DNA"/>
</dbReference>
<protein>
    <submittedName>
        <fullName evidence="1">Uncharacterized protein</fullName>
    </submittedName>
</protein>
<gene>
    <name evidence="1" type="ORF">S03H2_46939</name>
</gene>
<organism evidence="1">
    <name type="scientific">marine sediment metagenome</name>
    <dbReference type="NCBI Taxonomy" id="412755"/>
    <lineage>
        <taxon>unclassified sequences</taxon>
        <taxon>metagenomes</taxon>
        <taxon>ecological metagenomes</taxon>
    </lineage>
</organism>
<evidence type="ECO:0000313" key="1">
    <source>
        <dbReference type="EMBL" id="GAH67764.1"/>
    </source>
</evidence>
<proteinExistence type="predicted"/>
<dbReference type="AlphaFoldDB" id="X1INR6"/>
<comment type="caution">
    <text evidence="1">The sequence shown here is derived from an EMBL/GenBank/DDBJ whole genome shotgun (WGS) entry which is preliminary data.</text>
</comment>
<accession>X1INR6</accession>
<feature type="non-terminal residue" evidence="1">
    <location>
        <position position="1"/>
    </location>
</feature>
<name>X1INR6_9ZZZZ</name>
<sequence length="41" mass="4234">TQFDETDPLTGQPQIAGTIMTGPQGFGAAQGAPFLFLQIAP</sequence>
<reference evidence="1" key="1">
    <citation type="journal article" date="2014" name="Front. Microbiol.">
        <title>High frequency of phylogenetically diverse reductive dehalogenase-homologous genes in deep subseafloor sedimentary metagenomes.</title>
        <authorList>
            <person name="Kawai M."/>
            <person name="Futagami T."/>
            <person name="Toyoda A."/>
            <person name="Takaki Y."/>
            <person name="Nishi S."/>
            <person name="Hori S."/>
            <person name="Arai W."/>
            <person name="Tsubouchi T."/>
            <person name="Morono Y."/>
            <person name="Uchiyama I."/>
            <person name="Ito T."/>
            <person name="Fujiyama A."/>
            <person name="Inagaki F."/>
            <person name="Takami H."/>
        </authorList>
    </citation>
    <scope>NUCLEOTIDE SEQUENCE</scope>
    <source>
        <strain evidence="1">Expedition CK06-06</strain>
    </source>
</reference>